<reference evidence="3" key="1">
    <citation type="submission" date="2016-04" db="EMBL/GenBank/DDBJ databases">
        <authorList>
            <person name="Chen L."/>
            <person name="Zhuang W."/>
            <person name="Wang G."/>
        </authorList>
    </citation>
    <scope>NUCLEOTIDE SEQUENCE [LARGE SCALE GENOMIC DNA]</scope>
    <source>
        <strain evidence="3">17621</strain>
    </source>
</reference>
<proteinExistence type="predicted"/>
<organism evidence="2 3">
    <name type="scientific">Niastella yeongjuensis</name>
    <dbReference type="NCBI Taxonomy" id="354355"/>
    <lineage>
        <taxon>Bacteria</taxon>
        <taxon>Pseudomonadati</taxon>
        <taxon>Bacteroidota</taxon>
        <taxon>Chitinophagia</taxon>
        <taxon>Chitinophagales</taxon>
        <taxon>Chitinophagaceae</taxon>
        <taxon>Niastella</taxon>
    </lineage>
</organism>
<comment type="caution">
    <text evidence="2">The sequence shown here is derived from an EMBL/GenBank/DDBJ whole genome shotgun (WGS) entry which is preliminary data.</text>
</comment>
<keyword evidence="3" id="KW-1185">Reference proteome</keyword>
<protein>
    <recommendedName>
        <fullName evidence="1">DUF6046 domain-containing protein</fullName>
    </recommendedName>
</protein>
<dbReference type="Proteomes" id="UP000192610">
    <property type="component" value="Unassembled WGS sequence"/>
</dbReference>
<dbReference type="EMBL" id="LVXG01000027">
    <property type="protein sequence ID" value="OQP45893.1"/>
    <property type="molecule type" value="Genomic_DNA"/>
</dbReference>
<dbReference type="RefSeq" id="WP_081202231.1">
    <property type="nucleotide sequence ID" value="NZ_FOCZ01000021.1"/>
</dbReference>
<evidence type="ECO:0000259" key="1">
    <source>
        <dbReference type="Pfam" id="PF19512"/>
    </source>
</evidence>
<sequence>MSTLIYDLDQLYESTFGIRPFRVNGSGNTNKFTHASGSALTTNYLNKEIWLPTKFTALPNTFEKQQFFLPYSVIKISGKKTIVKTAMAERSGTVKELYSTDDYSISLKGFFIDDKNRTWPEADLKAFRELFELQSAFVLNNALTDVFLGGEKRVVIESFDLPEVEGGRKHIRPFDIQLESDSIFTLEVA</sequence>
<dbReference type="Pfam" id="PF19512">
    <property type="entry name" value="DUF6046"/>
    <property type="match status" value="1"/>
</dbReference>
<accession>A0A1V9EID7</accession>
<evidence type="ECO:0000313" key="3">
    <source>
        <dbReference type="Proteomes" id="UP000192610"/>
    </source>
</evidence>
<gene>
    <name evidence="2" type="ORF">A4H97_32140</name>
</gene>
<dbReference type="OrthoDB" id="1098595at2"/>
<evidence type="ECO:0000313" key="2">
    <source>
        <dbReference type="EMBL" id="OQP45893.1"/>
    </source>
</evidence>
<dbReference type="InterPro" id="IPR046109">
    <property type="entry name" value="DUF6046"/>
</dbReference>
<dbReference type="AlphaFoldDB" id="A0A1V9EID7"/>
<feature type="domain" description="DUF6046" evidence="1">
    <location>
        <begin position="72"/>
        <end position="186"/>
    </location>
</feature>
<dbReference type="STRING" id="354355.SAMN05660816_06510"/>
<name>A0A1V9EID7_9BACT</name>